<dbReference type="EMBL" id="JALLKP010000002">
    <property type="protein sequence ID" value="KAK2196521.1"/>
    <property type="molecule type" value="Genomic_DNA"/>
</dbReference>
<comment type="similarity">
    <text evidence="1">Belongs to the PIGL family.</text>
</comment>
<evidence type="ECO:0000313" key="4">
    <source>
        <dbReference type="Proteomes" id="UP001214638"/>
    </source>
</evidence>
<dbReference type="AlphaFoldDB" id="A0AAD9PL22"/>
<protein>
    <recommendedName>
        <fullName evidence="2">N-acetylglucosaminylphosphatidylinositol deacetylase</fullName>
        <ecNumber evidence="2">3.5.1.89</ecNumber>
    </recommendedName>
</protein>
<dbReference type="PANTHER" id="PTHR12993">
    <property type="entry name" value="N-ACETYLGLUCOSAMINYL-PHOSPHATIDYLINOSITOL DE-N-ACETYLASE-RELATED"/>
    <property type="match status" value="1"/>
</dbReference>
<dbReference type="Proteomes" id="UP001214638">
    <property type="component" value="Unassembled WGS sequence"/>
</dbReference>
<dbReference type="GO" id="GO:0000225">
    <property type="term" value="F:N-acetylglucosaminylphosphatidylinositol deacetylase activity"/>
    <property type="evidence" value="ECO:0007669"/>
    <property type="project" value="UniProtKB-EC"/>
</dbReference>
<dbReference type="InterPro" id="IPR024078">
    <property type="entry name" value="LmbE-like_dom_sf"/>
</dbReference>
<evidence type="ECO:0000256" key="1">
    <source>
        <dbReference type="ARBA" id="ARBA00006066"/>
    </source>
</evidence>
<dbReference type="SUPFAM" id="SSF102588">
    <property type="entry name" value="LmbE-like"/>
    <property type="match status" value="1"/>
</dbReference>
<dbReference type="GO" id="GO:0005783">
    <property type="term" value="C:endoplasmic reticulum"/>
    <property type="evidence" value="ECO:0007669"/>
    <property type="project" value="TreeGrafter"/>
</dbReference>
<sequence length="289" mass="33331">MVLVVPLIIGTALLIVLNINNRNTSFLDEIEEILDTPIQFGTDGWVKGNIGFVLAHPDDESMFFTPTLEMLNELRRSPRHSHVQVHLLSLSNGNYYGRGERRVEELQLVCKRYNVQCTNVDSPKLQDGDVYWSIEECQARISEFINKNKITLVFTFDEKGVSGHANHITTCIAVRNLVNKENIPLHVWNLETPNILFKYMGILNAIMHITSRCVIKFAPFHLYSNMTLHASQMRWHVPFWSFLSSFAYVNNYTRSMDTVHIQPQQTHALHATPRAPTELNFKTRHLKET</sequence>
<name>A0AAD9PL22_9APIC</name>
<organism evidence="3 4">
    <name type="scientific">Babesia duncani</name>
    <dbReference type="NCBI Taxonomy" id="323732"/>
    <lineage>
        <taxon>Eukaryota</taxon>
        <taxon>Sar</taxon>
        <taxon>Alveolata</taxon>
        <taxon>Apicomplexa</taxon>
        <taxon>Aconoidasida</taxon>
        <taxon>Piroplasmida</taxon>
        <taxon>Babesiidae</taxon>
        <taxon>Babesia</taxon>
    </lineage>
</organism>
<evidence type="ECO:0000256" key="2">
    <source>
        <dbReference type="ARBA" id="ARBA00012176"/>
    </source>
</evidence>
<accession>A0AAD9PL22</accession>
<keyword evidence="4" id="KW-1185">Reference proteome</keyword>
<dbReference type="RefSeq" id="XP_067803363.1">
    <property type="nucleotide sequence ID" value="XM_067946799.1"/>
</dbReference>
<dbReference type="PANTHER" id="PTHR12993:SF11">
    <property type="entry name" value="N-ACETYLGLUCOSAMINYL-PHOSPHATIDYLINOSITOL DE-N-ACETYLASE"/>
    <property type="match status" value="1"/>
</dbReference>
<dbReference type="Gene3D" id="3.40.50.10320">
    <property type="entry name" value="LmbE-like"/>
    <property type="match status" value="1"/>
</dbReference>
<comment type="caution">
    <text evidence="3">The sequence shown here is derived from an EMBL/GenBank/DDBJ whole genome shotgun (WGS) entry which is preliminary data.</text>
</comment>
<reference evidence="3" key="1">
    <citation type="journal article" date="2023" name="Nat. Microbiol.">
        <title>Babesia duncani multi-omics identifies virulence factors and drug targets.</title>
        <authorList>
            <person name="Singh P."/>
            <person name="Lonardi S."/>
            <person name="Liang Q."/>
            <person name="Vydyam P."/>
            <person name="Khabirova E."/>
            <person name="Fang T."/>
            <person name="Gihaz S."/>
            <person name="Thekkiniath J."/>
            <person name="Munshi M."/>
            <person name="Abel S."/>
            <person name="Ciampossin L."/>
            <person name="Batugedara G."/>
            <person name="Gupta M."/>
            <person name="Lu X.M."/>
            <person name="Lenz T."/>
            <person name="Chakravarty S."/>
            <person name="Cornillot E."/>
            <person name="Hu Y."/>
            <person name="Ma W."/>
            <person name="Gonzalez L.M."/>
            <person name="Sanchez S."/>
            <person name="Estrada K."/>
            <person name="Sanchez-Flores A."/>
            <person name="Montero E."/>
            <person name="Harb O.S."/>
            <person name="Le Roch K.G."/>
            <person name="Mamoun C.B."/>
        </authorList>
    </citation>
    <scope>NUCLEOTIDE SEQUENCE</scope>
    <source>
        <strain evidence="3">WA1</strain>
    </source>
</reference>
<gene>
    <name evidence="3" type="ORF">BdWA1_001768</name>
</gene>
<dbReference type="GeneID" id="94336066"/>
<dbReference type="InterPro" id="IPR003737">
    <property type="entry name" value="GlcNAc_PI_deacetylase-related"/>
</dbReference>
<evidence type="ECO:0000313" key="3">
    <source>
        <dbReference type="EMBL" id="KAK2196521.1"/>
    </source>
</evidence>
<proteinExistence type="inferred from homology"/>
<dbReference type="KEGG" id="bdw:94336066"/>
<dbReference type="EC" id="3.5.1.89" evidence="2"/>
<dbReference type="Pfam" id="PF02585">
    <property type="entry name" value="PIG-L"/>
    <property type="match status" value="1"/>
</dbReference>